<keyword evidence="7" id="KW-0788">Thiol protease</keyword>
<dbReference type="InterPro" id="IPR028889">
    <property type="entry name" value="USP"/>
</dbReference>
<dbReference type="GO" id="GO:0006508">
    <property type="term" value="P:proteolysis"/>
    <property type="evidence" value="ECO:0007669"/>
    <property type="project" value="UniProtKB-KW"/>
</dbReference>
<evidence type="ECO:0000256" key="10">
    <source>
        <dbReference type="ARBA" id="ARBA00042154"/>
    </source>
</evidence>
<proteinExistence type="inferred from homology"/>
<dbReference type="PANTHER" id="PTHR24006:SF758">
    <property type="entry name" value="UBIQUITIN CARBOXYL-TERMINAL HYDROLASE 36"/>
    <property type="match status" value="1"/>
</dbReference>
<dbReference type="SUPFAM" id="SSF54001">
    <property type="entry name" value="Cysteine proteinases"/>
    <property type="match status" value="1"/>
</dbReference>
<dbReference type="AlphaFoldDB" id="A0A6G3MEU0"/>
<evidence type="ECO:0000256" key="6">
    <source>
        <dbReference type="ARBA" id="ARBA00022801"/>
    </source>
</evidence>
<organism evidence="14">
    <name type="scientific">Henneguya salminicola</name>
    <name type="common">Myxosporean</name>
    <dbReference type="NCBI Taxonomy" id="69463"/>
    <lineage>
        <taxon>Eukaryota</taxon>
        <taxon>Metazoa</taxon>
        <taxon>Cnidaria</taxon>
        <taxon>Myxozoa</taxon>
        <taxon>Myxosporea</taxon>
        <taxon>Bivalvulida</taxon>
        <taxon>Platysporina</taxon>
        <taxon>Myxobolidae</taxon>
        <taxon>Henneguya</taxon>
    </lineage>
</organism>
<sequence length="232" mass="26311">MASSVLALNATKKIFSLFSSNADLSTQQSDSEIEFVGQEQPDKYIEEILNEYNPLNKSSFHGASTNRKKSEEIQKIPAPKVQLFSPNELLYEWNCRRMIGPGFINPHNTCFMNSVLQILSYTPPLWQYLLKQDRTKCKSGGFCTFCALAQLFKDMNSSNKTAILPKSIINNIGLIGSHLNIGTQEDAHEFLISTMSSLKKHFDFNESQLDRYSKESHFINHIFGGWIRSTGN</sequence>
<evidence type="ECO:0000256" key="3">
    <source>
        <dbReference type="ARBA" id="ARBA00012759"/>
    </source>
</evidence>
<dbReference type="InterPro" id="IPR001394">
    <property type="entry name" value="Peptidase_C19_UCH"/>
</dbReference>
<dbReference type="GO" id="GO:0005634">
    <property type="term" value="C:nucleus"/>
    <property type="evidence" value="ECO:0007669"/>
    <property type="project" value="TreeGrafter"/>
</dbReference>
<evidence type="ECO:0000256" key="12">
    <source>
        <dbReference type="ARBA" id="ARBA00043009"/>
    </source>
</evidence>
<name>A0A6G3MEU0_HENSL</name>
<comment type="similarity">
    <text evidence="2">Belongs to the peptidase C19 family.</text>
</comment>
<protein>
    <recommendedName>
        <fullName evidence="8">Ubiquitin carboxyl-terminal hydrolase 36</fullName>
        <ecNumber evidence="3">3.4.19.12</ecNumber>
    </recommendedName>
    <alternativeName>
        <fullName evidence="11">Deubiquitinating enzyme 36</fullName>
    </alternativeName>
    <alternativeName>
        <fullName evidence="10">Protein scrawny</fullName>
    </alternativeName>
    <alternativeName>
        <fullName evidence="9">Ubiquitin thioesterase 36</fullName>
    </alternativeName>
    <alternativeName>
        <fullName evidence="12">Ubiquitin-specific-processing protease 36</fullName>
    </alternativeName>
</protein>
<keyword evidence="5" id="KW-0833">Ubl conjugation pathway</keyword>
<dbReference type="GO" id="GO:0004843">
    <property type="term" value="F:cysteine-type deubiquitinase activity"/>
    <property type="evidence" value="ECO:0007669"/>
    <property type="project" value="UniProtKB-EC"/>
</dbReference>
<dbReference type="GO" id="GO:0005829">
    <property type="term" value="C:cytosol"/>
    <property type="evidence" value="ECO:0007669"/>
    <property type="project" value="TreeGrafter"/>
</dbReference>
<evidence type="ECO:0000256" key="1">
    <source>
        <dbReference type="ARBA" id="ARBA00000707"/>
    </source>
</evidence>
<keyword evidence="4" id="KW-0645">Protease</keyword>
<dbReference type="EC" id="3.4.19.12" evidence="3"/>
<dbReference type="PANTHER" id="PTHR24006">
    <property type="entry name" value="UBIQUITIN CARBOXYL-TERMINAL HYDROLASE"/>
    <property type="match status" value="1"/>
</dbReference>
<evidence type="ECO:0000256" key="4">
    <source>
        <dbReference type="ARBA" id="ARBA00022670"/>
    </source>
</evidence>
<dbReference type="InterPro" id="IPR038765">
    <property type="entry name" value="Papain-like_cys_pep_sf"/>
</dbReference>
<dbReference type="InterPro" id="IPR050164">
    <property type="entry name" value="Peptidase_C19"/>
</dbReference>
<evidence type="ECO:0000256" key="5">
    <source>
        <dbReference type="ARBA" id="ARBA00022786"/>
    </source>
</evidence>
<dbReference type="GO" id="GO:0016579">
    <property type="term" value="P:protein deubiquitination"/>
    <property type="evidence" value="ECO:0007669"/>
    <property type="project" value="InterPro"/>
</dbReference>
<dbReference type="Pfam" id="PF00443">
    <property type="entry name" value="UCH"/>
    <property type="match status" value="1"/>
</dbReference>
<evidence type="ECO:0000256" key="11">
    <source>
        <dbReference type="ARBA" id="ARBA00042420"/>
    </source>
</evidence>
<accession>A0A6G3MEU0</accession>
<evidence type="ECO:0000256" key="2">
    <source>
        <dbReference type="ARBA" id="ARBA00009085"/>
    </source>
</evidence>
<dbReference type="Gene3D" id="3.90.70.10">
    <property type="entry name" value="Cysteine proteinases"/>
    <property type="match status" value="1"/>
</dbReference>
<dbReference type="PROSITE" id="PS50235">
    <property type="entry name" value="USP_3"/>
    <property type="match status" value="1"/>
</dbReference>
<evidence type="ECO:0000256" key="9">
    <source>
        <dbReference type="ARBA" id="ARBA00041300"/>
    </source>
</evidence>
<evidence type="ECO:0000256" key="7">
    <source>
        <dbReference type="ARBA" id="ARBA00022807"/>
    </source>
</evidence>
<feature type="domain" description="USP" evidence="13">
    <location>
        <begin position="101"/>
        <end position="232"/>
    </location>
</feature>
<evidence type="ECO:0000259" key="13">
    <source>
        <dbReference type="PROSITE" id="PS50235"/>
    </source>
</evidence>
<dbReference type="EMBL" id="GHBP01001012">
    <property type="protein sequence ID" value="NDJ92558.1"/>
    <property type="molecule type" value="Transcribed_RNA"/>
</dbReference>
<reference evidence="14" key="1">
    <citation type="submission" date="2018-11" db="EMBL/GenBank/DDBJ databases">
        <title>Henneguya salminicola genome and transcriptome.</title>
        <authorList>
            <person name="Yahalomi D."/>
            <person name="Atkinson S.D."/>
            <person name="Neuhof M."/>
            <person name="Chang E.S."/>
            <person name="Philippe H."/>
            <person name="Cartwright P."/>
            <person name="Bartholomew J.L."/>
            <person name="Huchon D."/>
        </authorList>
    </citation>
    <scope>NUCLEOTIDE SEQUENCE</scope>
    <source>
        <strain evidence="14">Hz1</strain>
        <tissue evidence="14">Whole</tissue>
    </source>
</reference>
<keyword evidence="6 14" id="KW-0378">Hydrolase</keyword>
<evidence type="ECO:0000256" key="8">
    <source>
        <dbReference type="ARBA" id="ARBA00039432"/>
    </source>
</evidence>
<evidence type="ECO:0000313" key="14">
    <source>
        <dbReference type="EMBL" id="NDJ92558.1"/>
    </source>
</evidence>
<comment type="catalytic activity">
    <reaction evidence="1">
        <text>Thiol-dependent hydrolysis of ester, thioester, amide, peptide and isopeptide bonds formed by the C-terminal Gly of ubiquitin (a 76-residue protein attached to proteins as an intracellular targeting signal).</text>
        <dbReference type="EC" id="3.4.19.12"/>
    </reaction>
</comment>